<sequence length="398" mass="45842">MAGTGATRMQRLGCDSWLSLIIVSLVLFLVYGQSGNSGEEKRVQELEKSCNKLMEEKKSLQQQSVMLYKKLNETSITIGKKDKELISLRSMANHSYFHFQGLQKRLNSCEDEMQAHKKRQFPGPVPDNCQRELTKANLQVQQLLREKFNFSQTCQELNTAQETAKKKIIGLEQSNADLRRQKTSMEKSHAMFSRECKQDYVNALGGISTVTKAFLDKIENFFSCASTFFITCEKRSMYLEQVHTNCTGLSREMESKFQSYLNHVGHIMSNIRKNNTDLMAQNEELMKELQECRQSSLARVEEGSRRLHEEQERHGREKEQMLKDKKKLESDKELQEQQLKLRFLELNHINSEKQRLNASLLSCIRMTGGGGSLVPPGRSEFGDTMSHMKELQKYAVGR</sequence>
<keyword evidence="1" id="KW-0175">Coiled coil</keyword>
<dbReference type="PANTHER" id="PTHR21687">
    <property type="entry name" value="PLASMALEMMA VESICLE-ASSOCIATED PROTEIN"/>
    <property type="match status" value="1"/>
</dbReference>
<feature type="region of interest" description="Disordered" evidence="2">
    <location>
        <begin position="300"/>
        <end position="331"/>
    </location>
</feature>
<reference evidence="4" key="1">
    <citation type="submission" date="2025-08" db="UniProtKB">
        <authorList>
            <consortium name="Ensembl"/>
        </authorList>
    </citation>
    <scope>IDENTIFICATION</scope>
</reference>
<feature type="transmembrane region" description="Helical" evidence="3">
    <location>
        <begin position="12"/>
        <end position="32"/>
    </location>
</feature>
<keyword evidence="3" id="KW-0472">Membrane</keyword>
<evidence type="ECO:0000256" key="1">
    <source>
        <dbReference type="SAM" id="Coils"/>
    </source>
</evidence>
<evidence type="ECO:0008006" key="6">
    <source>
        <dbReference type="Google" id="ProtNLM"/>
    </source>
</evidence>
<dbReference type="GeneTree" id="ENSGT00390000006166"/>
<dbReference type="GO" id="GO:0043114">
    <property type="term" value="P:regulation of vascular permeability"/>
    <property type="evidence" value="ECO:0007669"/>
    <property type="project" value="TreeGrafter"/>
</dbReference>
<protein>
    <recommendedName>
        <fullName evidence="6">Plasmalemma vesicle associated protein b</fullName>
    </recommendedName>
</protein>
<evidence type="ECO:0000313" key="4">
    <source>
        <dbReference type="Ensembl" id="ENSPKIP00000011966.1"/>
    </source>
</evidence>
<dbReference type="GO" id="GO:0002693">
    <property type="term" value="P:positive regulation of cellular extravasation"/>
    <property type="evidence" value="ECO:0007669"/>
    <property type="project" value="TreeGrafter"/>
</dbReference>
<evidence type="ECO:0000256" key="3">
    <source>
        <dbReference type="SAM" id="Phobius"/>
    </source>
</evidence>
<organism evidence="4 5">
    <name type="scientific">Paramormyrops kingsleyae</name>
    <dbReference type="NCBI Taxonomy" id="1676925"/>
    <lineage>
        <taxon>Eukaryota</taxon>
        <taxon>Metazoa</taxon>
        <taxon>Chordata</taxon>
        <taxon>Craniata</taxon>
        <taxon>Vertebrata</taxon>
        <taxon>Euteleostomi</taxon>
        <taxon>Actinopterygii</taxon>
        <taxon>Neopterygii</taxon>
        <taxon>Teleostei</taxon>
        <taxon>Osteoglossocephala</taxon>
        <taxon>Osteoglossomorpha</taxon>
        <taxon>Osteoglossiformes</taxon>
        <taxon>Mormyridae</taxon>
        <taxon>Paramormyrops</taxon>
    </lineage>
</organism>
<feature type="coiled-coil region" evidence="1">
    <location>
        <begin position="36"/>
        <end position="63"/>
    </location>
</feature>
<keyword evidence="3" id="KW-1133">Transmembrane helix</keyword>
<dbReference type="STRING" id="1676925.ENSPKIP00000011966"/>
<dbReference type="InterPro" id="IPR009538">
    <property type="entry name" value="PV-1"/>
</dbReference>
<dbReference type="Ensembl" id="ENSPKIT00000036349.1">
    <property type="protein sequence ID" value="ENSPKIP00000011966.1"/>
    <property type="gene ID" value="ENSPKIG00000025671.1"/>
</dbReference>
<keyword evidence="3" id="KW-0812">Transmembrane</keyword>
<reference evidence="4" key="2">
    <citation type="submission" date="2025-09" db="UniProtKB">
        <authorList>
            <consortium name="Ensembl"/>
        </authorList>
    </citation>
    <scope>IDENTIFICATION</scope>
</reference>
<proteinExistence type="predicted"/>
<dbReference type="AlphaFoldDB" id="A0A3B3R2Q4"/>
<evidence type="ECO:0000313" key="5">
    <source>
        <dbReference type="Proteomes" id="UP000261540"/>
    </source>
</evidence>
<keyword evidence="5" id="KW-1185">Reference proteome</keyword>
<accession>A0A3B3R2Q4</accession>
<dbReference type="PANTHER" id="PTHR21687:SF5">
    <property type="entry name" value="PLASMALEMMA VESICLE-ASSOCIATED PROTEIN"/>
    <property type="match status" value="1"/>
</dbReference>
<evidence type="ECO:0000256" key="2">
    <source>
        <dbReference type="SAM" id="MobiDB-lite"/>
    </source>
</evidence>
<dbReference type="Proteomes" id="UP000261540">
    <property type="component" value="Unplaced"/>
</dbReference>
<name>A0A3B3R2Q4_9TELE</name>